<proteinExistence type="inferred from homology"/>
<sequence>MEQVDMLIIGAGLSGIAAGVHFSQNFPDKKYVILEQRQDMGGTWDLFQYPGIRSDSDMHTLGYRFKPWVDEKAIADGPSIHKYVHATADEFDVNPHIKFGHRAENANWDSVKKQWIISAQHDGVMRQYAAKFLFLCAGYYDYDEGYTPEFKGADDFGGQIIHPQHWPKDLDYSGKKIVVIGSGATAVTIVPVMAQNGGQVTMLQRSPTFMISHPSRDRFANILRKILPDKLAYKITRFRNINMQRLVYWFARSYPKIMRKKLLNDTKNSLNDVRDFEKNFTPRYNPWEQRLCLVPDNDMFDALNSGKAQIITDHIDHFTQQGIKLKSGNMLPADIIVTATGLNLVVFGKIKLSMDNEPVNIANHVSYKGCMFSNIPNMASVFGYVNASWTLKTDIVCDYVVRLLKEMDAKGADVATPFLNDPDMERRPFVEVFSSGYFERSFDNLPKNGDRHPWRTLQNYAAEKKILTKEPVADDIMQFTK</sequence>
<dbReference type="PANTHER" id="PTHR43872">
    <property type="entry name" value="MONOOXYGENASE, PUTATIVE (AFU_ORTHOLOGUE AFUA_8G02570)-RELATED"/>
    <property type="match status" value="1"/>
</dbReference>
<evidence type="ECO:0000256" key="5">
    <source>
        <dbReference type="ARBA" id="ARBA00022857"/>
    </source>
</evidence>
<dbReference type="EMBL" id="CP018154">
    <property type="protein sequence ID" value="APG63784.1"/>
    <property type="molecule type" value="Genomic_DNA"/>
</dbReference>
<evidence type="ECO:0000313" key="9">
    <source>
        <dbReference type="Proteomes" id="UP000242561"/>
    </source>
</evidence>
<dbReference type="STRING" id="1913578.LPB140_10225"/>
<dbReference type="SUPFAM" id="SSF51905">
    <property type="entry name" value="FAD/NAD(P)-binding domain"/>
    <property type="match status" value="1"/>
</dbReference>
<keyword evidence="4" id="KW-0274">FAD</keyword>
<name>A0A1L3JF87_9SPHN</name>
<dbReference type="GO" id="GO:0004499">
    <property type="term" value="F:N,N-dimethylaniline monooxygenase activity"/>
    <property type="evidence" value="ECO:0007669"/>
    <property type="project" value="InterPro"/>
</dbReference>
<dbReference type="PRINTS" id="PR00411">
    <property type="entry name" value="PNDRDTASEI"/>
</dbReference>
<evidence type="ECO:0000313" key="8">
    <source>
        <dbReference type="EMBL" id="APG63784.1"/>
    </source>
</evidence>
<reference evidence="8 9" key="1">
    <citation type="submission" date="2016-11" db="EMBL/GenBank/DDBJ databases">
        <title>Sphingorhabdus sp. LPB0140, isolated from marine environment.</title>
        <authorList>
            <person name="Kim E."/>
            <person name="Yi H."/>
        </authorList>
    </citation>
    <scope>NUCLEOTIDE SEQUENCE [LARGE SCALE GENOMIC DNA]</scope>
    <source>
        <strain evidence="8 9">LPB0140</strain>
    </source>
</reference>
<gene>
    <name evidence="8" type="ORF">LPB140_10225</name>
</gene>
<evidence type="ECO:0000256" key="3">
    <source>
        <dbReference type="ARBA" id="ARBA00022630"/>
    </source>
</evidence>
<dbReference type="InterPro" id="IPR051820">
    <property type="entry name" value="FAD-binding_MO"/>
</dbReference>
<dbReference type="AlphaFoldDB" id="A0A1L3JF87"/>
<dbReference type="Pfam" id="PF00743">
    <property type="entry name" value="FMO-like"/>
    <property type="match status" value="1"/>
</dbReference>
<dbReference type="InterPro" id="IPR036188">
    <property type="entry name" value="FAD/NAD-bd_sf"/>
</dbReference>
<dbReference type="GO" id="GO:0050660">
    <property type="term" value="F:flavin adenine dinucleotide binding"/>
    <property type="evidence" value="ECO:0007669"/>
    <property type="project" value="InterPro"/>
</dbReference>
<dbReference type="InterPro" id="IPR020946">
    <property type="entry name" value="Flavin_mOase-like"/>
</dbReference>
<evidence type="ECO:0000256" key="4">
    <source>
        <dbReference type="ARBA" id="ARBA00022827"/>
    </source>
</evidence>
<evidence type="ECO:0000256" key="1">
    <source>
        <dbReference type="ARBA" id="ARBA00001974"/>
    </source>
</evidence>
<dbReference type="Gene3D" id="3.50.50.60">
    <property type="entry name" value="FAD/NAD(P)-binding domain"/>
    <property type="match status" value="2"/>
</dbReference>
<dbReference type="PANTHER" id="PTHR43872:SF1">
    <property type="entry name" value="MONOOXYGENASE, PUTATIVE (AFU_ORTHOLOGUE AFUA_8G02570)-RELATED"/>
    <property type="match status" value="1"/>
</dbReference>
<keyword evidence="6" id="KW-0560">Oxidoreductase</keyword>
<evidence type="ECO:0000256" key="7">
    <source>
        <dbReference type="ARBA" id="ARBA00023033"/>
    </source>
</evidence>
<keyword evidence="5" id="KW-0521">NADP</keyword>
<keyword evidence="7 8" id="KW-0503">Monooxygenase</keyword>
<comment type="cofactor">
    <cofactor evidence="1">
        <name>FAD</name>
        <dbReference type="ChEBI" id="CHEBI:57692"/>
    </cofactor>
</comment>
<dbReference type="Pfam" id="PF13450">
    <property type="entry name" value="NAD_binding_8"/>
    <property type="match status" value="1"/>
</dbReference>
<evidence type="ECO:0000256" key="6">
    <source>
        <dbReference type="ARBA" id="ARBA00023002"/>
    </source>
</evidence>
<dbReference type="Proteomes" id="UP000242561">
    <property type="component" value="Chromosome"/>
</dbReference>
<keyword evidence="9" id="KW-1185">Reference proteome</keyword>
<organism evidence="8 9">
    <name type="scientific">Sphingorhabdus lutea</name>
    <dbReference type="NCBI Taxonomy" id="1913578"/>
    <lineage>
        <taxon>Bacteria</taxon>
        <taxon>Pseudomonadati</taxon>
        <taxon>Pseudomonadota</taxon>
        <taxon>Alphaproteobacteria</taxon>
        <taxon>Sphingomonadales</taxon>
        <taxon>Sphingomonadaceae</taxon>
        <taxon>Sphingorhabdus</taxon>
    </lineage>
</organism>
<protein>
    <submittedName>
        <fullName evidence="8">FAD-containing monooxygenase EthA</fullName>
    </submittedName>
</protein>
<evidence type="ECO:0000256" key="2">
    <source>
        <dbReference type="ARBA" id="ARBA00010139"/>
    </source>
</evidence>
<dbReference type="PRINTS" id="PR00368">
    <property type="entry name" value="FADPNR"/>
</dbReference>
<accession>A0A1L3JF87</accession>
<dbReference type="FunFam" id="3.50.50.60:FF:000228">
    <property type="entry name" value="FAD-containing monooxygenase EthA"/>
    <property type="match status" value="1"/>
</dbReference>
<keyword evidence="3" id="KW-0285">Flavoprotein</keyword>
<dbReference type="GO" id="GO:0050661">
    <property type="term" value="F:NADP binding"/>
    <property type="evidence" value="ECO:0007669"/>
    <property type="project" value="InterPro"/>
</dbReference>
<dbReference type="KEGG" id="sphl:LPB140_10225"/>
<comment type="similarity">
    <text evidence="2">Belongs to the FAD-binding monooxygenase family.</text>
</comment>